<comment type="caution">
    <text evidence="1">The sequence shown here is derived from an EMBL/GenBank/DDBJ whole genome shotgun (WGS) entry which is preliminary data.</text>
</comment>
<keyword evidence="2" id="KW-1185">Reference proteome</keyword>
<name>A0ACB7Z6J7_9ERIC</name>
<dbReference type="Proteomes" id="UP000828048">
    <property type="component" value="Chromosome 4"/>
</dbReference>
<proteinExistence type="predicted"/>
<accession>A0ACB7Z6J7</accession>
<sequence length="518" mass="58902">MLETSSGLFQNSAAVAVNNEENGGAVPAVTGGFGEEEGGRGEEGYRNFGGNRWPREETLALLKIRSDMDASFKDSNLKAPLWDEVSRKLADLGYHRNAKKCKEKFENIYKYHKRTKECRSNRQNSKNYRFFEQLELLDNNSSLPLPSPTQIQHPMTETTMAMTGMTIQPSGFTQDFTAPRSIPNSGAEFLMSSSTSTNSSSGKESEGSGKRKRKLGEYFERLMREVLEKQENLQNKFIEALEKCEKDRMEREEAWKMQELERKKREQEILAQERAISAAKDAAVIAFLQKISDQANPVQFPENPIPILTQISIPNPNPIPVLIPPEKVTDKKDNGSALSSSRWPKAEVEALIRIRADLDLQYQDNGPKGPLWEEISSAMKKIGYNRNAKRCKEKWENINKYYRRVKESNKKRPEDSKTCPYFQMLDSLYERKSKKAVDNSNNSGINLNPEDILMQMMGQSQQQQQQQPQQKKISETGLEEGGSENGEDGDDDEEDEDDENGDNYQIVVNNTCSVTNME</sequence>
<gene>
    <name evidence="1" type="ORF">Vadar_023920</name>
</gene>
<evidence type="ECO:0000313" key="2">
    <source>
        <dbReference type="Proteomes" id="UP000828048"/>
    </source>
</evidence>
<evidence type="ECO:0000313" key="1">
    <source>
        <dbReference type="EMBL" id="KAH7861261.1"/>
    </source>
</evidence>
<reference evidence="1 2" key="1">
    <citation type="journal article" date="2021" name="Hortic Res">
        <title>High-quality reference genome and annotation aids understanding of berry development for evergreen blueberry (Vaccinium darrowii).</title>
        <authorList>
            <person name="Yu J."/>
            <person name="Hulse-Kemp A.M."/>
            <person name="Babiker E."/>
            <person name="Staton M."/>
        </authorList>
    </citation>
    <scope>NUCLEOTIDE SEQUENCE [LARGE SCALE GENOMIC DNA]</scope>
    <source>
        <strain evidence="2">cv. NJ 8807/NJ 8810</strain>
        <tissue evidence="1">Young leaf</tissue>
    </source>
</reference>
<dbReference type="EMBL" id="CM037154">
    <property type="protein sequence ID" value="KAH7861261.1"/>
    <property type="molecule type" value="Genomic_DNA"/>
</dbReference>
<organism evidence="1 2">
    <name type="scientific">Vaccinium darrowii</name>
    <dbReference type="NCBI Taxonomy" id="229202"/>
    <lineage>
        <taxon>Eukaryota</taxon>
        <taxon>Viridiplantae</taxon>
        <taxon>Streptophyta</taxon>
        <taxon>Embryophyta</taxon>
        <taxon>Tracheophyta</taxon>
        <taxon>Spermatophyta</taxon>
        <taxon>Magnoliopsida</taxon>
        <taxon>eudicotyledons</taxon>
        <taxon>Gunneridae</taxon>
        <taxon>Pentapetalae</taxon>
        <taxon>asterids</taxon>
        <taxon>Ericales</taxon>
        <taxon>Ericaceae</taxon>
        <taxon>Vaccinioideae</taxon>
        <taxon>Vaccinieae</taxon>
        <taxon>Vaccinium</taxon>
    </lineage>
</organism>
<protein>
    <submittedName>
        <fullName evidence="1">Uncharacterized protein</fullName>
    </submittedName>
</protein>